<dbReference type="Proteomes" id="UP001607303">
    <property type="component" value="Unassembled WGS sequence"/>
</dbReference>
<dbReference type="AlphaFoldDB" id="A0ABD2CLG3"/>
<gene>
    <name evidence="1" type="ORF">V1477_006045</name>
</gene>
<evidence type="ECO:0000313" key="1">
    <source>
        <dbReference type="EMBL" id="KAL2745654.1"/>
    </source>
</evidence>
<accession>A0ABD2CLG3</accession>
<reference evidence="1 2" key="1">
    <citation type="journal article" date="2024" name="Ann. Entomol. Soc. Am.">
        <title>Genomic analyses of the southern and eastern yellowjacket wasps (Hymenoptera: Vespidae) reveal evolutionary signatures of social life.</title>
        <authorList>
            <person name="Catto M.A."/>
            <person name="Caine P.B."/>
            <person name="Orr S.E."/>
            <person name="Hunt B.G."/>
            <person name="Goodisman M.A.D."/>
        </authorList>
    </citation>
    <scope>NUCLEOTIDE SEQUENCE [LARGE SCALE GENOMIC DNA]</scope>
    <source>
        <strain evidence="1">232</strain>
        <tissue evidence="1">Head and thorax</tissue>
    </source>
</reference>
<proteinExistence type="predicted"/>
<protein>
    <submittedName>
        <fullName evidence="1">Uncharacterized protein</fullName>
    </submittedName>
</protein>
<organism evidence="1 2">
    <name type="scientific">Vespula maculifrons</name>
    <name type="common">Eastern yellow jacket</name>
    <name type="synonym">Wasp</name>
    <dbReference type="NCBI Taxonomy" id="7453"/>
    <lineage>
        <taxon>Eukaryota</taxon>
        <taxon>Metazoa</taxon>
        <taxon>Ecdysozoa</taxon>
        <taxon>Arthropoda</taxon>
        <taxon>Hexapoda</taxon>
        <taxon>Insecta</taxon>
        <taxon>Pterygota</taxon>
        <taxon>Neoptera</taxon>
        <taxon>Endopterygota</taxon>
        <taxon>Hymenoptera</taxon>
        <taxon>Apocrita</taxon>
        <taxon>Aculeata</taxon>
        <taxon>Vespoidea</taxon>
        <taxon>Vespidae</taxon>
        <taxon>Vespinae</taxon>
        <taxon>Vespula</taxon>
    </lineage>
</organism>
<comment type="caution">
    <text evidence="1">The sequence shown here is derived from an EMBL/GenBank/DDBJ whole genome shotgun (WGS) entry which is preliminary data.</text>
</comment>
<sequence>MKTCEEQISMSPLYDCKSLYRALLEDDRQAVDVSRKERFLKGPSSDTRGVPVPPEALALLLVLPTIVFEMENRSVVTPWGTTYPCSPSSSSTTQNVSDGVTASPSLPPLSSIPILCSFLFAADGTTRHVTFSQCNAATPLKGYVAAREDK</sequence>
<evidence type="ECO:0000313" key="2">
    <source>
        <dbReference type="Proteomes" id="UP001607303"/>
    </source>
</evidence>
<dbReference type="EMBL" id="JAYRBN010000041">
    <property type="protein sequence ID" value="KAL2745654.1"/>
    <property type="molecule type" value="Genomic_DNA"/>
</dbReference>
<keyword evidence="2" id="KW-1185">Reference proteome</keyword>
<name>A0ABD2CLG3_VESMC</name>